<feature type="domain" description="SLC12A transporter C-terminal" evidence="18">
    <location>
        <begin position="746"/>
        <end position="1187"/>
    </location>
</feature>
<feature type="transmembrane region" description="Helical" evidence="16">
    <location>
        <begin position="227"/>
        <end position="246"/>
    </location>
</feature>
<reference evidence="19 20" key="1">
    <citation type="journal article" date="2017" name="Nat. Ecol. Evol.">
        <title>Scallop genome provides insights into evolution of bilaterian karyotype and development.</title>
        <authorList>
            <person name="Wang S."/>
            <person name="Zhang J."/>
            <person name="Jiao W."/>
            <person name="Li J."/>
            <person name="Xun X."/>
            <person name="Sun Y."/>
            <person name="Guo X."/>
            <person name="Huan P."/>
            <person name="Dong B."/>
            <person name="Zhang L."/>
            <person name="Hu X."/>
            <person name="Sun X."/>
            <person name="Wang J."/>
            <person name="Zhao C."/>
            <person name="Wang Y."/>
            <person name="Wang D."/>
            <person name="Huang X."/>
            <person name="Wang R."/>
            <person name="Lv J."/>
            <person name="Li Y."/>
            <person name="Zhang Z."/>
            <person name="Liu B."/>
            <person name="Lu W."/>
            <person name="Hui Y."/>
            <person name="Liang J."/>
            <person name="Zhou Z."/>
            <person name="Hou R."/>
            <person name="Li X."/>
            <person name="Liu Y."/>
            <person name="Li H."/>
            <person name="Ning X."/>
            <person name="Lin Y."/>
            <person name="Zhao L."/>
            <person name="Xing Q."/>
            <person name="Dou J."/>
            <person name="Li Y."/>
            <person name="Mao J."/>
            <person name="Guo H."/>
            <person name="Dou H."/>
            <person name="Li T."/>
            <person name="Mu C."/>
            <person name="Jiang W."/>
            <person name="Fu Q."/>
            <person name="Fu X."/>
            <person name="Miao Y."/>
            <person name="Liu J."/>
            <person name="Yu Q."/>
            <person name="Li R."/>
            <person name="Liao H."/>
            <person name="Li X."/>
            <person name="Kong Y."/>
            <person name="Jiang Z."/>
            <person name="Chourrout D."/>
            <person name="Li R."/>
            <person name="Bao Z."/>
        </authorList>
    </citation>
    <scope>NUCLEOTIDE SEQUENCE [LARGE SCALE GENOMIC DNA]</scope>
    <source>
        <strain evidence="19 20">PY_sf001</strain>
    </source>
</reference>
<feature type="compositionally biased region" description="Polar residues" evidence="15">
    <location>
        <begin position="33"/>
        <end position="42"/>
    </location>
</feature>
<sequence>MSSTDDTEKQVSPAMPKTAVPEIRIEHEKSETNLESDPNKFQVSHVKERKISGKEPSLTGISEDGSVPEETGRIRKVSIMVGPEGEPIRHYIPARKISSSEHHFLTPYGRAAAPGRKSSMDAFFVQQHQRMSVVSVMSSNQDTFEALPHVDHYRDLFSVFPNDDVRQRPTLDELRDEEPTSPRTPNTPSIKDGLFADELKDVEDGPKPSPRPSVTSGALKFGWIQGVLVRCLLNIFGVMLFLRLTWVTGQAGIGLASIVVLLSAFVTIITTTSMSAICTNGEVKGGGAYYMISRSLGPEFGGSIGIVFSLANAIAAAMYIVGFAETVQSLMMEFDTTITGDRMHDVRIIGCATSVLLVGIVIIGMEWEAKAQMGLLVILTIAIINFVVGTFIPPTEEKQLKGFVGYNADVFSENFGPAFRDGNSFFTVFSIFFPAATGILAGANISGDLKNPQKAIPKGTFLAIFLTTLVYLAMLWIAGSCIMRDAVGPVAMEMIANVTNNVTVIPSPVTVPSTEVVRHCDMFNKTCEYGLMNDNGAVGVASAFRPLILAGIFSATLSSALASLVGAPKVFQALGKDKLFPFIEFFAKGYGRSSEPRRGYLLAFFICVAMTCIGALDLIAPIISNFFLMAYALINYSCFDASIAGSPGFRPAFRFYNKWTSLLGALICLAVMFLINWWSALITFVFVCSLYMYVKIKKPDVNWGSSTQAHVYREALKSSMKLIKMDEHVKNFRPQVLVLSGYPRNRPQLIDFVACLTKRQSLLMCGHIFRGELSDHVKNLRSNAAYKWFERRSIKAFYNSVVTPTLRIGAQVLMQAVGIGKLRPNTIIMGYKSDWQKADGYEVDDYYNIIQDAFDLNYGVGILRVPEGLDLNKVPDDCVGLDDDIESDHEQDTEQDIHLEVDSQKSPTISTGHSDIPGENTENESSYKFLNSKPKVTPPKNHVVLQRLNTVEEGAEENNAYVRDQGTHLGEEEERDEARPTHTTLLSTLSCDSNAERFREKQYGTIDVWWLYDDGGLTLLIPYILSTRRKWKDCKLRVFCAGTKHSNPNEDQMRMASLLAKFRIEYSQLTVIPDLWKKPSLNMYKEFESTIRKWRLRGGEYPDEFPWKISESDMVSNKAKIYRNIRLREQLLIHSTEASLIVMTLPVPRKAYCPAGLYMGWLETLTRDMPPMLLLRGNQQSVLTYYS</sequence>
<keyword evidence="9" id="KW-0915">Sodium</keyword>
<dbReference type="Proteomes" id="UP000242188">
    <property type="component" value="Unassembled WGS sequence"/>
</dbReference>
<dbReference type="AlphaFoldDB" id="A0A210R6Q4"/>
<dbReference type="GO" id="GO:0055078">
    <property type="term" value="P:sodium ion homeostasis"/>
    <property type="evidence" value="ECO:0007669"/>
    <property type="project" value="TreeGrafter"/>
</dbReference>
<evidence type="ECO:0000256" key="2">
    <source>
        <dbReference type="ARBA" id="ARBA00010593"/>
    </source>
</evidence>
<dbReference type="InterPro" id="IPR004841">
    <property type="entry name" value="AA-permease/SLC12A_dom"/>
</dbReference>
<keyword evidence="8 16" id="KW-1133">Transmembrane helix</keyword>
<feature type="compositionally biased region" description="Basic and acidic residues" evidence="15">
    <location>
        <begin position="168"/>
        <end position="180"/>
    </location>
</feature>
<feature type="transmembrane region" description="Helical" evidence="16">
    <location>
        <begin position="661"/>
        <end position="694"/>
    </location>
</feature>
<feature type="transmembrane region" description="Helical" evidence="16">
    <location>
        <begin position="629"/>
        <end position="649"/>
    </location>
</feature>
<dbReference type="InterPro" id="IPR002443">
    <property type="entry name" value="SLC12A1/SLC12A2"/>
</dbReference>
<feature type="domain" description="Amino acid permease/ SLC12A" evidence="17">
    <location>
        <begin position="226"/>
        <end position="737"/>
    </location>
</feature>
<keyword evidence="7" id="KW-0630">Potassium</keyword>
<dbReference type="GO" id="GO:0008511">
    <property type="term" value="F:sodium:potassium:chloride symporter activity"/>
    <property type="evidence" value="ECO:0007669"/>
    <property type="project" value="TreeGrafter"/>
</dbReference>
<evidence type="ECO:0000256" key="5">
    <source>
        <dbReference type="ARBA" id="ARBA00022692"/>
    </source>
</evidence>
<evidence type="ECO:0000256" key="15">
    <source>
        <dbReference type="SAM" id="MobiDB-lite"/>
    </source>
</evidence>
<evidence type="ECO:0000256" key="14">
    <source>
        <dbReference type="ARBA" id="ARBA00023214"/>
    </source>
</evidence>
<evidence type="ECO:0000256" key="16">
    <source>
        <dbReference type="SAM" id="Phobius"/>
    </source>
</evidence>
<feature type="transmembrane region" description="Helical" evidence="16">
    <location>
        <begin position="425"/>
        <end position="447"/>
    </location>
</feature>
<dbReference type="GO" id="GO:0055064">
    <property type="term" value="P:chloride ion homeostasis"/>
    <property type="evidence" value="ECO:0007669"/>
    <property type="project" value="TreeGrafter"/>
</dbReference>
<feature type="transmembrane region" description="Helical" evidence="16">
    <location>
        <begin position="300"/>
        <end position="324"/>
    </location>
</feature>
<evidence type="ECO:0000256" key="7">
    <source>
        <dbReference type="ARBA" id="ARBA00022958"/>
    </source>
</evidence>
<evidence type="ECO:0000313" key="19">
    <source>
        <dbReference type="EMBL" id="OWF56733.1"/>
    </source>
</evidence>
<feature type="region of interest" description="Disordered" evidence="15">
    <location>
        <begin position="168"/>
        <end position="192"/>
    </location>
</feature>
<evidence type="ECO:0000256" key="11">
    <source>
        <dbReference type="ARBA" id="ARBA00023136"/>
    </source>
</evidence>
<keyword evidence="13" id="KW-0739">Sodium transport</keyword>
<organism evidence="19 20">
    <name type="scientific">Mizuhopecten yessoensis</name>
    <name type="common">Japanese scallop</name>
    <name type="synonym">Patinopecten yessoensis</name>
    <dbReference type="NCBI Taxonomy" id="6573"/>
    <lineage>
        <taxon>Eukaryota</taxon>
        <taxon>Metazoa</taxon>
        <taxon>Spiralia</taxon>
        <taxon>Lophotrochozoa</taxon>
        <taxon>Mollusca</taxon>
        <taxon>Bivalvia</taxon>
        <taxon>Autobranchia</taxon>
        <taxon>Pteriomorphia</taxon>
        <taxon>Pectinida</taxon>
        <taxon>Pectinoidea</taxon>
        <taxon>Pectinidae</taxon>
        <taxon>Mizuhopecten</taxon>
    </lineage>
</organism>
<proteinExistence type="inferred from homology"/>
<dbReference type="NCBIfam" id="TIGR00930">
    <property type="entry name" value="2a30"/>
    <property type="match status" value="1"/>
</dbReference>
<feature type="transmembrane region" description="Helical" evidence="16">
    <location>
        <begin position="547"/>
        <end position="567"/>
    </location>
</feature>
<dbReference type="OrthoDB" id="2020542at2759"/>
<comment type="similarity">
    <text evidence="2">Belongs to the SLC12A transporter family.</text>
</comment>
<dbReference type="InterPro" id="IPR018491">
    <property type="entry name" value="SLC12_C"/>
</dbReference>
<keyword evidence="10" id="KW-0406">Ion transport</keyword>
<keyword evidence="6" id="KW-0769">Symport</keyword>
<dbReference type="GO" id="GO:0055075">
    <property type="term" value="P:potassium ion homeostasis"/>
    <property type="evidence" value="ECO:0007669"/>
    <property type="project" value="TreeGrafter"/>
</dbReference>
<evidence type="ECO:0000256" key="9">
    <source>
        <dbReference type="ARBA" id="ARBA00023053"/>
    </source>
</evidence>
<keyword evidence="20" id="KW-1185">Reference proteome</keyword>
<evidence type="ECO:0000256" key="13">
    <source>
        <dbReference type="ARBA" id="ARBA00023201"/>
    </source>
</evidence>
<dbReference type="PANTHER" id="PTHR11827">
    <property type="entry name" value="SOLUTE CARRIER FAMILY 12, CATION COTRANSPORTERS"/>
    <property type="match status" value="1"/>
</dbReference>
<keyword evidence="5 16" id="KW-0812">Transmembrane</keyword>
<dbReference type="PRINTS" id="PR01207">
    <property type="entry name" value="NAKCLTRNSPRT"/>
</dbReference>
<dbReference type="GO" id="GO:0006884">
    <property type="term" value="P:cell volume homeostasis"/>
    <property type="evidence" value="ECO:0007669"/>
    <property type="project" value="TreeGrafter"/>
</dbReference>
<evidence type="ECO:0000313" key="20">
    <source>
        <dbReference type="Proteomes" id="UP000242188"/>
    </source>
</evidence>
<evidence type="ECO:0000256" key="4">
    <source>
        <dbReference type="ARBA" id="ARBA00022538"/>
    </source>
</evidence>
<keyword evidence="12" id="KW-0325">Glycoprotein</keyword>
<accession>A0A210R6Q4</accession>
<keyword evidence="11 16" id="KW-0472">Membrane</keyword>
<dbReference type="PANTHER" id="PTHR11827:SF103">
    <property type="entry name" value="SODIUM CHLORIDE COTRANSPORTER 69, ISOFORM E"/>
    <property type="match status" value="1"/>
</dbReference>
<dbReference type="FunFam" id="1.20.1740.10:FF:000022">
    <property type="entry name" value="Bumetanide-sensitive na-k-cl cotransport protein"/>
    <property type="match status" value="1"/>
</dbReference>
<dbReference type="InterPro" id="IPR004842">
    <property type="entry name" value="SLC12A_fam"/>
</dbReference>
<evidence type="ECO:0000259" key="17">
    <source>
        <dbReference type="Pfam" id="PF00324"/>
    </source>
</evidence>
<evidence type="ECO:0000256" key="12">
    <source>
        <dbReference type="ARBA" id="ARBA00023180"/>
    </source>
</evidence>
<comment type="caution">
    <text evidence="19">The sequence shown here is derived from an EMBL/GenBank/DDBJ whole genome shotgun (WGS) entry which is preliminary data.</text>
</comment>
<feature type="compositionally biased region" description="Basic and acidic residues" evidence="15">
    <location>
        <begin position="23"/>
        <end position="32"/>
    </location>
</feature>
<gene>
    <name evidence="19" type="ORF">KP79_PYT15159</name>
</gene>
<feature type="transmembrane region" description="Helical" evidence="16">
    <location>
        <begin position="252"/>
        <end position="279"/>
    </location>
</feature>
<comment type="subcellular location">
    <subcellularLocation>
        <location evidence="1">Membrane</location>
        <topology evidence="1">Multi-pass membrane protein</topology>
    </subcellularLocation>
</comment>
<dbReference type="GO" id="GO:0016020">
    <property type="term" value="C:membrane"/>
    <property type="evidence" value="ECO:0007669"/>
    <property type="project" value="UniProtKB-SubCell"/>
</dbReference>
<evidence type="ECO:0000256" key="8">
    <source>
        <dbReference type="ARBA" id="ARBA00022989"/>
    </source>
</evidence>
<keyword evidence="3" id="KW-0813">Transport</keyword>
<evidence type="ECO:0000256" key="10">
    <source>
        <dbReference type="ARBA" id="ARBA00023065"/>
    </source>
</evidence>
<evidence type="ECO:0000259" key="18">
    <source>
        <dbReference type="Pfam" id="PF03522"/>
    </source>
</evidence>
<feature type="transmembrane region" description="Helical" evidence="16">
    <location>
        <begin position="375"/>
        <end position="392"/>
    </location>
</feature>
<feature type="region of interest" description="Disordered" evidence="15">
    <location>
        <begin position="1"/>
        <end position="69"/>
    </location>
</feature>
<name>A0A210R6Q4_MIZYE</name>
<dbReference type="Gene3D" id="1.20.1740.10">
    <property type="entry name" value="Amino acid/polyamine transporter I"/>
    <property type="match status" value="1"/>
</dbReference>
<keyword evidence="14" id="KW-0868">Chloride</keyword>
<feature type="transmembrane region" description="Helical" evidence="16">
    <location>
        <begin position="600"/>
        <end position="623"/>
    </location>
</feature>
<feature type="compositionally biased region" description="Polar residues" evidence="15">
    <location>
        <begin position="904"/>
        <end position="913"/>
    </location>
</feature>
<evidence type="ECO:0000256" key="6">
    <source>
        <dbReference type="ARBA" id="ARBA00022847"/>
    </source>
</evidence>
<protein>
    <submittedName>
        <fullName evidence="19">Solute carrier family 12 member 2</fullName>
    </submittedName>
</protein>
<dbReference type="GO" id="GO:1990573">
    <property type="term" value="P:potassium ion import across plasma membrane"/>
    <property type="evidence" value="ECO:0007669"/>
    <property type="project" value="TreeGrafter"/>
</dbReference>
<feature type="transmembrane region" description="Helical" evidence="16">
    <location>
        <begin position="459"/>
        <end position="479"/>
    </location>
</feature>
<dbReference type="EMBL" id="NEDP02000104">
    <property type="protein sequence ID" value="OWF56733.1"/>
    <property type="molecule type" value="Genomic_DNA"/>
</dbReference>
<evidence type="ECO:0000256" key="1">
    <source>
        <dbReference type="ARBA" id="ARBA00004141"/>
    </source>
</evidence>
<keyword evidence="4" id="KW-0633">Potassium transport</keyword>
<feature type="transmembrane region" description="Helical" evidence="16">
    <location>
        <begin position="344"/>
        <end position="363"/>
    </location>
</feature>
<dbReference type="Pfam" id="PF03522">
    <property type="entry name" value="SLC12"/>
    <property type="match status" value="1"/>
</dbReference>
<evidence type="ECO:0000256" key="3">
    <source>
        <dbReference type="ARBA" id="ARBA00022448"/>
    </source>
</evidence>
<feature type="region of interest" description="Disordered" evidence="15">
    <location>
        <begin position="903"/>
        <end position="922"/>
    </location>
</feature>
<dbReference type="Pfam" id="PF00324">
    <property type="entry name" value="AA_permease"/>
    <property type="match status" value="1"/>
</dbReference>